<sequence length="283" mass="31380">MSSYRIFTFSYPFFISFSNNNFYANAFCMSKTICVTNQKGGVGKTTTAINLSAALAVSEKKTLLVDCDPQANATTGLGIDKTRLENSLYHGLIGERDLADIIVDTEIDTLKLIPSRVELIGFEVEMMAESESESALRRFIGGARDSFEYIIIDCPPSLSLLTVNALTASDFMLVPLQCEFYALEGVGQLIHTMNRIRESFNPVLEIAGILLTMFDKRTNLSHQVAEDAERHFKDLVFSARIPRNIRLSEAPSFGKPILLYDAVSAGAQSYFELARELISRSAI</sequence>
<dbReference type="EMBL" id="CAACVI010000045">
    <property type="protein sequence ID" value="VEN74838.1"/>
    <property type="molecule type" value="Genomic_DNA"/>
</dbReference>
<proteinExistence type="predicted"/>
<dbReference type="InterPro" id="IPR027417">
    <property type="entry name" value="P-loop_NTPase"/>
</dbReference>
<feature type="domain" description="AAA" evidence="1">
    <location>
        <begin position="31"/>
        <end position="206"/>
    </location>
</feature>
<dbReference type="FunFam" id="3.40.50.300:FF:000285">
    <property type="entry name" value="Sporulation initiation inhibitor Soj"/>
    <property type="match status" value="1"/>
</dbReference>
<protein>
    <submittedName>
        <fullName evidence="2">Chromosome partitioning protein ParA</fullName>
    </submittedName>
</protein>
<accession>A0A484HKU1</accession>
<dbReference type="PANTHER" id="PTHR13696">
    <property type="entry name" value="P-LOOP CONTAINING NUCLEOSIDE TRIPHOSPHATE HYDROLASE"/>
    <property type="match status" value="1"/>
</dbReference>
<dbReference type="CDD" id="cd02042">
    <property type="entry name" value="ParAB_family"/>
    <property type="match status" value="1"/>
</dbReference>
<dbReference type="InterPro" id="IPR050678">
    <property type="entry name" value="DNA_Partitioning_ATPase"/>
</dbReference>
<dbReference type="PRINTS" id="PR00091">
    <property type="entry name" value="NITROGNASEII"/>
</dbReference>
<reference evidence="2" key="1">
    <citation type="submission" date="2019-01" db="EMBL/GenBank/DDBJ databases">
        <authorList>
            <consortium name="Genoscope - CEA"/>
            <person name="William W."/>
        </authorList>
    </citation>
    <scope>NUCLEOTIDE SEQUENCE</scope>
    <source>
        <strain evidence="2">CR-1</strain>
    </source>
</reference>
<organism evidence="2">
    <name type="scientific">uncultured Desulfobacteraceae bacterium</name>
    <dbReference type="NCBI Taxonomy" id="218296"/>
    <lineage>
        <taxon>Bacteria</taxon>
        <taxon>Pseudomonadati</taxon>
        <taxon>Thermodesulfobacteriota</taxon>
        <taxon>Desulfobacteria</taxon>
        <taxon>Desulfobacterales</taxon>
        <taxon>Desulfobacteraceae</taxon>
        <taxon>environmental samples</taxon>
    </lineage>
</organism>
<gene>
    <name evidence="2" type="primary">parA</name>
    <name evidence="2" type="ORF">EPICR_50114</name>
</gene>
<dbReference type="AlphaFoldDB" id="A0A484HKU1"/>
<name>A0A484HKU1_9BACT</name>
<evidence type="ECO:0000313" key="2">
    <source>
        <dbReference type="EMBL" id="VEN74838.1"/>
    </source>
</evidence>
<evidence type="ECO:0000259" key="1">
    <source>
        <dbReference type="Pfam" id="PF13614"/>
    </source>
</evidence>
<dbReference type="Gene3D" id="3.40.50.300">
    <property type="entry name" value="P-loop containing nucleotide triphosphate hydrolases"/>
    <property type="match status" value="1"/>
</dbReference>
<dbReference type="InterPro" id="IPR025669">
    <property type="entry name" value="AAA_dom"/>
</dbReference>
<dbReference type="PANTHER" id="PTHR13696:SF52">
    <property type="entry name" value="PARA FAMILY PROTEIN CT_582"/>
    <property type="match status" value="1"/>
</dbReference>
<dbReference type="SUPFAM" id="SSF52540">
    <property type="entry name" value="P-loop containing nucleoside triphosphate hydrolases"/>
    <property type="match status" value="1"/>
</dbReference>
<dbReference type="Pfam" id="PF13614">
    <property type="entry name" value="AAA_31"/>
    <property type="match status" value="1"/>
</dbReference>